<feature type="domain" description="UspA" evidence="3">
    <location>
        <begin position="4"/>
        <end position="144"/>
    </location>
</feature>
<gene>
    <name evidence="4" type="ORF">DM484_18250</name>
</gene>
<dbReference type="PANTHER" id="PTHR46268">
    <property type="entry name" value="STRESS RESPONSE PROTEIN NHAX"/>
    <property type="match status" value="1"/>
</dbReference>
<dbReference type="InterPro" id="IPR006016">
    <property type="entry name" value="UspA"/>
</dbReference>
<comment type="caution">
    <text evidence="4">The sequence shown here is derived from an EMBL/GenBank/DDBJ whole genome shotgun (WGS) entry which is preliminary data.</text>
</comment>
<dbReference type="SUPFAM" id="SSF52402">
    <property type="entry name" value="Adenine nucleotide alpha hydrolases-like"/>
    <property type="match status" value="1"/>
</dbReference>
<comment type="subcellular location">
    <subcellularLocation>
        <location evidence="2">Cytoplasm</location>
    </subcellularLocation>
</comment>
<keyword evidence="2" id="KW-0963">Cytoplasm</keyword>
<dbReference type="Proteomes" id="UP000249396">
    <property type="component" value="Unassembled WGS sequence"/>
</dbReference>
<accession>A0A2W4R6I9</accession>
<dbReference type="PIRSF" id="PIRSF006276">
    <property type="entry name" value="UspA"/>
    <property type="match status" value="1"/>
</dbReference>
<dbReference type="Gene3D" id="3.40.50.620">
    <property type="entry name" value="HUPs"/>
    <property type="match status" value="1"/>
</dbReference>
<dbReference type="InterPro" id="IPR006015">
    <property type="entry name" value="Universal_stress_UspA"/>
</dbReference>
<organism evidence="4 5">
    <name type="scientific">Candidatus Methylumidiphilus alinenensis</name>
    <dbReference type="NCBI Taxonomy" id="2202197"/>
    <lineage>
        <taxon>Bacteria</taxon>
        <taxon>Pseudomonadati</taxon>
        <taxon>Pseudomonadota</taxon>
        <taxon>Gammaproteobacteria</taxon>
        <taxon>Methylococcales</taxon>
        <taxon>Candidatus Methylumidiphilus</taxon>
    </lineage>
</organism>
<dbReference type="GO" id="GO:0005737">
    <property type="term" value="C:cytoplasm"/>
    <property type="evidence" value="ECO:0007669"/>
    <property type="project" value="UniProtKB-SubCell"/>
</dbReference>
<dbReference type="PRINTS" id="PR01438">
    <property type="entry name" value="UNVRSLSTRESS"/>
</dbReference>
<dbReference type="InterPro" id="IPR014729">
    <property type="entry name" value="Rossmann-like_a/b/a_fold"/>
</dbReference>
<reference evidence="4 5" key="1">
    <citation type="journal article" date="2018" name="Aquat. Microb. Ecol.">
        <title>Gammaproteobacterial methanotrophs dominate.</title>
        <authorList>
            <person name="Rissanen A.J."/>
            <person name="Saarenheimo J."/>
            <person name="Tiirola M."/>
            <person name="Peura S."/>
            <person name="Aalto S.L."/>
            <person name="Karvinen A."/>
            <person name="Nykanen H."/>
        </authorList>
    </citation>
    <scope>NUCLEOTIDE SEQUENCE [LARGE SCALE GENOMIC DNA]</scope>
    <source>
        <strain evidence="4">AMbin10</strain>
    </source>
</reference>
<evidence type="ECO:0000259" key="3">
    <source>
        <dbReference type="Pfam" id="PF00582"/>
    </source>
</evidence>
<dbReference type="AlphaFoldDB" id="A0A2W4R6I9"/>
<evidence type="ECO:0000313" key="5">
    <source>
        <dbReference type="Proteomes" id="UP000249396"/>
    </source>
</evidence>
<sequence length="147" mass="15959">MKNYKKILLATDFSEISQQIIARGKDIADKYDAQLSVLHVAEYVPMLDPATIALDPFNLVGPDQIVFDAAIQQLMELGDSLGIPDDRLLFENGQAKHIIVRVASEEGFDLIVIGAHGRKGISSLLGSTAVSVVTHSPCDVLTVRFTP</sequence>
<comment type="similarity">
    <text evidence="1 2">Belongs to the universal stress protein A family.</text>
</comment>
<name>A0A2W4R6I9_9GAMM</name>
<evidence type="ECO:0000256" key="2">
    <source>
        <dbReference type="PIRNR" id="PIRNR006276"/>
    </source>
</evidence>
<dbReference type="PANTHER" id="PTHR46268:SF6">
    <property type="entry name" value="UNIVERSAL STRESS PROTEIN UP12"/>
    <property type="match status" value="1"/>
</dbReference>
<evidence type="ECO:0000256" key="1">
    <source>
        <dbReference type="ARBA" id="ARBA00008791"/>
    </source>
</evidence>
<evidence type="ECO:0000313" key="4">
    <source>
        <dbReference type="EMBL" id="PZN75668.1"/>
    </source>
</evidence>
<proteinExistence type="inferred from homology"/>
<protein>
    <recommendedName>
        <fullName evidence="2">Universal stress protein</fullName>
    </recommendedName>
</protein>
<dbReference type="EMBL" id="QJPH01000380">
    <property type="protein sequence ID" value="PZN75668.1"/>
    <property type="molecule type" value="Genomic_DNA"/>
</dbReference>
<dbReference type="Pfam" id="PF00582">
    <property type="entry name" value="Usp"/>
    <property type="match status" value="1"/>
</dbReference>